<comment type="caution">
    <text evidence="2">The sequence shown here is derived from an EMBL/GenBank/DDBJ whole genome shotgun (WGS) entry which is preliminary data.</text>
</comment>
<feature type="signal peptide" evidence="1">
    <location>
        <begin position="1"/>
        <end position="15"/>
    </location>
</feature>
<organism evidence="2 3">
    <name type="scientific">Ceratodon purpureus</name>
    <name type="common">Fire moss</name>
    <name type="synonym">Dicranum purpureum</name>
    <dbReference type="NCBI Taxonomy" id="3225"/>
    <lineage>
        <taxon>Eukaryota</taxon>
        <taxon>Viridiplantae</taxon>
        <taxon>Streptophyta</taxon>
        <taxon>Embryophyta</taxon>
        <taxon>Bryophyta</taxon>
        <taxon>Bryophytina</taxon>
        <taxon>Bryopsida</taxon>
        <taxon>Dicranidae</taxon>
        <taxon>Pseudoditrichales</taxon>
        <taxon>Ditrichaceae</taxon>
        <taxon>Ceratodon</taxon>
    </lineage>
</organism>
<dbReference type="Proteomes" id="UP000822688">
    <property type="component" value="Chromosome 2"/>
</dbReference>
<evidence type="ECO:0000313" key="3">
    <source>
        <dbReference type="Proteomes" id="UP000822688"/>
    </source>
</evidence>
<accession>A0A8T0IXR5</accession>
<dbReference type="EMBL" id="CM026422">
    <property type="protein sequence ID" value="KAG0588534.1"/>
    <property type="molecule type" value="Genomic_DNA"/>
</dbReference>
<feature type="chain" id="PRO_5035744770" evidence="1">
    <location>
        <begin position="16"/>
        <end position="56"/>
    </location>
</feature>
<proteinExistence type="predicted"/>
<sequence length="56" mass="6495">MQVSFLILLTPFLLHNPELRTKTATTVLYNVRTAAQRSSTWQCISPVRLLPMQRHD</sequence>
<reference evidence="2" key="1">
    <citation type="submission" date="2020-06" db="EMBL/GenBank/DDBJ databases">
        <title>WGS assembly of Ceratodon purpureus strain R40.</title>
        <authorList>
            <person name="Carey S.B."/>
            <person name="Jenkins J."/>
            <person name="Shu S."/>
            <person name="Lovell J.T."/>
            <person name="Sreedasyam A."/>
            <person name="Maumus F."/>
            <person name="Tiley G.P."/>
            <person name="Fernandez-Pozo N."/>
            <person name="Barry K."/>
            <person name="Chen C."/>
            <person name="Wang M."/>
            <person name="Lipzen A."/>
            <person name="Daum C."/>
            <person name="Saski C.A."/>
            <person name="Payton A.C."/>
            <person name="Mcbreen J.C."/>
            <person name="Conrad R.E."/>
            <person name="Kollar L.M."/>
            <person name="Olsson S."/>
            <person name="Huttunen S."/>
            <person name="Landis J.B."/>
            <person name="Wickett N.J."/>
            <person name="Johnson M.G."/>
            <person name="Rensing S.A."/>
            <person name="Grimwood J."/>
            <person name="Schmutz J."/>
            <person name="Mcdaniel S.F."/>
        </authorList>
    </citation>
    <scope>NUCLEOTIDE SEQUENCE</scope>
    <source>
        <strain evidence="2">R40</strain>
    </source>
</reference>
<dbReference type="AlphaFoldDB" id="A0A8T0IXR5"/>
<evidence type="ECO:0000256" key="1">
    <source>
        <dbReference type="SAM" id="SignalP"/>
    </source>
</evidence>
<evidence type="ECO:0000313" key="2">
    <source>
        <dbReference type="EMBL" id="KAG0588534.1"/>
    </source>
</evidence>
<name>A0A8T0IXR5_CERPU</name>
<keyword evidence="1" id="KW-0732">Signal</keyword>
<gene>
    <name evidence="2" type="ORF">KC19_2G250000</name>
</gene>
<keyword evidence="3" id="KW-1185">Reference proteome</keyword>
<protein>
    <submittedName>
        <fullName evidence="2">Uncharacterized protein</fullName>
    </submittedName>
</protein>